<evidence type="ECO:0000256" key="1">
    <source>
        <dbReference type="ARBA" id="ARBA00001966"/>
    </source>
</evidence>
<dbReference type="Gene3D" id="3.10.20.740">
    <property type="match status" value="1"/>
</dbReference>
<dbReference type="NCBIfam" id="TIGR01973">
    <property type="entry name" value="NuoG"/>
    <property type="match status" value="1"/>
</dbReference>
<evidence type="ECO:0000256" key="10">
    <source>
        <dbReference type="ARBA" id="ARBA00023027"/>
    </source>
</evidence>
<dbReference type="InterPro" id="IPR010228">
    <property type="entry name" value="NADH_UbQ_OxRdtase_Gsu"/>
</dbReference>
<dbReference type="InterPro" id="IPR001041">
    <property type="entry name" value="2Fe-2S_ferredoxin-type"/>
</dbReference>
<evidence type="ECO:0000256" key="11">
    <source>
        <dbReference type="ARBA" id="ARBA00025189"/>
    </source>
</evidence>
<keyword evidence="5 14" id="KW-0874">Quinone</keyword>
<dbReference type="GO" id="GO:0048038">
    <property type="term" value="F:quinone binding"/>
    <property type="evidence" value="ECO:0007669"/>
    <property type="project" value="UniProtKB-UniRule"/>
</dbReference>
<dbReference type="PATRIC" id="fig|118110.3.peg.145"/>
<comment type="catalytic activity">
    <reaction evidence="13 14">
        <text>a quinone + NADH + 5 H(+)(in) = a quinol + NAD(+) + 4 H(+)(out)</text>
        <dbReference type="Rhea" id="RHEA:57888"/>
        <dbReference type="ChEBI" id="CHEBI:15378"/>
        <dbReference type="ChEBI" id="CHEBI:24646"/>
        <dbReference type="ChEBI" id="CHEBI:57540"/>
        <dbReference type="ChEBI" id="CHEBI:57945"/>
        <dbReference type="ChEBI" id="CHEBI:132124"/>
    </reaction>
</comment>
<evidence type="ECO:0000256" key="12">
    <source>
        <dbReference type="ARBA" id="ARBA00026021"/>
    </source>
</evidence>
<dbReference type="PROSITE" id="PS51669">
    <property type="entry name" value="4FE4S_MOW_BIS_MGD"/>
    <property type="match status" value="1"/>
</dbReference>
<keyword evidence="6 14" id="KW-0479">Metal-binding</keyword>
<dbReference type="AlphaFoldDB" id="A0A172WDB4"/>
<dbReference type="GO" id="GO:0008137">
    <property type="term" value="F:NADH dehydrogenase (ubiquinone) activity"/>
    <property type="evidence" value="ECO:0007669"/>
    <property type="project" value="UniProtKB-UniRule"/>
</dbReference>
<dbReference type="Pfam" id="PF10588">
    <property type="entry name" value="NADH-G_4Fe-4S_3"/>
    <property type="match status" value="1"/>
</dbReference>
<dbReference type="SUPFAM" id="SSF53706">
    <property type="entry name" value="Formate dehydrogenase/DMSO reductase, domains 1-3"/>
    <property type="match status" value="1"/>
</dbReference>
<evidence type="ECO:0000256" key="5">
    <source>
        <dbReference type="ARBA" id="ARBA00022719"/>
    </source>
</evidence>
<dbReference type="SUPFAM" id="SSF54862">
    <property type="entry name" value="4Fe-4S ferredoxins"/>
    <property type="match status" value="1"/>
</dbReference>
<feature type="domain" description="4Fe-4S Mo/W bis-MGD-type" evidence="15">
    <location>
        <begin position="221"/>
        <end position="277"/>
    </location>
</feature>
<dbReference type="OrthoDB" id="9810782at2"/>
<evidence type="ECO:0000259" key="15">
    <source>
        <dbReference type="PROSITE" id="PS51669"/>
    </source>
</evidence>
<evidence type="ECO:0000256" key="2">
    <source>
        <dbReference type="ARBA" id="ARBA00005404"/>
    </source>
</evidence>
<dbReference type="Pfam" id="PF04879">
    <property type="entry name" value="Molybdop_Fe4S4"/>
    <property type="match status" value="1"/>
</dbReference>
<dbReference type="InterPro" id="IPR006656">
    <property type="entry name" value="Mopterin_OxRdtase"/>
</dbReference>
<dbReference type="PANTHER" id="PTHR43105">
    <property type="entry name" value="RESPIRATORY NITRATE REDUCTASE"/>
    <property type="match status" value="1"/>
</dbReference>
<evidence type="ECO:0000256" key="13">
    <source>
        <dbReference type="ARBA" id="ARBA00047712"/>
    </source>
</evidence>
<dbReference type="InterPro" id="IPR050123">
    <property type="entry name" value="Prok_molybdopt-oxidoreductase"/>
</dbReference>
<dbReference type="SMART" id="SM00929">
    <property type="entry name" value="NADH-G_4Fe-4S_3"/>
    <property type="match status" value="1"/>
</dbReference>
<dbReference type="EMBL" id="CP011299">
    <property type="protein sequence ID" value="ANF16955.1"/>
    <property type="molecule type" value="Genomic_DNA"/>
</dbReference>
<reference evidence="17 18" key="1">
    <citation type="submission" date="2015-04" db="EMBL/GenBank/DDBJ databases">
        <title>Buchnera aphidicola assembly.</title>
        <authorList>
            <person name="Zhang Y."/>
        </authorList>
    </citation>
    <scope>NUCLEOTIDE SEQUENCE [LARGE SCALE GENOMIC DNA]</scope>
    <source>
        <strain evidence="17 18">SC</strain>
    </source>
</reference>
<dbReference type="Gene3D" id="3.40.50.740">
    <property type="match status" value="1"/>
</dbReference>
<dbReference type="InterPro" id="IPR036010">
    <property type="entry name" value="2Fe-2S_ferredoxin-like_sf"/>
</dbReference>
<comment type="similarity">
    <text evidence="2 14">Belongs to the complex I 75 kDa subunit family.</text>
</comment>
<evidence type="ECO:0000256" key="4">
    <source>
        <dbReference type="ARBA" id="ARBA00022714"/>
    </source>
</evidence>
<evidence type="ECO:0000256" key="7">
    <source>
        <dbReference type="ARBA" id="ARBA00022967"/>
    </source>
</evidence>
<evidence type="ECO:0000313" key="18">
    <source>
        <dbReference type="Proteomes" id="UP000077654"/>
    </source>
</evidence>
<comment type="cofactor">
    <cofactor evidence="1 14">
        <name>[4Fe-4S] cluster</name>
        <dbReference type="ChEBI" id="CHEBI:49883"/>
    </cofactor>
</comment>
<keyword evidence="10 14" id="KW-0520">NAD</keyword>
<keyword evidence="3 14" id="KW-0004">4Fe-4S</keyword>
<dbReference type="Proteomes" id="UP000077654">
    <property type="component" value="Chromosome"/>
</dbReference>
<evidence type="ECO:0000256" key="6">
    <source>
        <dbReference type="ARBA" id="ARBA00022723"/>
    </source>
</evidence>
<evidence type="ECO:0000256" key="3">
    <source>
        <dbReference type="ARBA" id="ARBA00022485"/>
    </source>
</evidence>
<feature type="domain" description="4Fe-4S His(Cys)3-ligated-type" evidence="16">
    <location>
        <begin position="83"/>
        <end position="122"/>
    </location>
</feature>
<dbReference type="PROSITE" id="PS00642">
    <property type="entry name" value="COMPLEX1_75K_2"/>
    <property type="match status" value="1"/>
</dbReference>
<dbReference type="EC" id="7.1.1.-" evidence="14"/>
<dbReference type="PANTHER" id="PTHR43105:SF10">
    <property type="entry name" value="NADH-QUINONE OXIDOREDUCTASE SUBUNIT G"/>
    <property type="match status" value="1"/>
</dbReference>
<organism evidence="17 18">
    <name type="scientific">Buchnera aphidicola subsp. Schlechtendalia chinensis</name>
    <dbReference type="NCBI Taxonomy" id="118110"/>
    <lineage>
        <taxon>Bacteria</taxon>
        <taxon>Pseudomonadati</taxon>
        <taxon>Pseudomonadota</taxon>
        <taxon>Gammaproteobacteria</taxon>
        <taxon>Enterobacterales</taxon>
        <taxon>Erwiniaceae</taxon>
        <taxon>Buchnera</taxon>
    </lineage>
</organism>
<dbReference type="CDD" id="cd02771">
    <property type="entry name" value="MopB_NDH-1_NuoG2-N7"/>
    <property type="match status" value="1"/>
</dbReference>
<dbReference type="CDD" id="cd00207">
    <property type="entry name" value="fer2"/>
    <property type="match status" value="1"/>
</dbReference>
<dbReference type="GO" id="GO:0046872">
    <property type="term" value="F:metal ion binding"/>
    <property type="evidence" value="ECO:0007669"/>
    <property type="project" value="UniProtKB-UniRule"/>
</dbReference>
<dbReference type="GO" id="GO:0042773">
    <property type="term" value="P:ATP synthesis coupled electron transport"/>
    <property type="evidence" value="ECO:0007669"/>
    <property type="project" value="InterPro"/>
</dbReference>
<dbReference type="PROSITE" id="PS00641">
    <property type="entry name" value="COMPLEX1_75K_1"/>
    <property type="match status" value="1"/>
</dbReference>
<name>A0A172WDB4_BUCSC</name>
<gene>
    <name evidence="17" type="ORF">XW81_00750</name>
</gene>
<evidence type="ECO:0000313" key="17">
    <source>
        <dbReference type="EMBL" id="ANF16955.1"/>
    </source>
</evidence>
<dbReference type="GO" id="GO:0003954">
    <property type="term" value="F:NADH dehydrogenase activity"/>
    <property type="evidence" value="ECO:0007669"/>
    <property type="project" value="TreeGrafter"/>
</dbReference>
<comment type="subunit">
    <text evidence="12">Composed of 13 different subunits. Subunits NuoCD, E, F, and G constitute the peripheral sector of the complex.</text>
</comment>
<dbReference type="Pfam" id="PF22117">
    <property type="entry name" value="Fer4_Nqo3"/>
    <property type="match status" value="1"/>
</dbReference>
<keyword evidence="9 14" id="KW-0411">Iron-sulfur</keyword>
<dbReference type="FunFam" id="3.10.20.740:FF:000002">
    <property type="entry name" value="NADH-quinone oxidoreductase"/>
    <property type="match status" value="1"/>
</dbReference>
<sequence>MAIIFINDKKYHVNASDNLLHACLSLGFDIPYFCWHPILGSIGSCRQCMVKQYDNCEDKVGRLVISCMTPVLNGSVISIHDSESVEFRKGIIELLMTNHPHDCPICEEGGSCHLQDMTVITGHNKRRYRFLKRTHKNQYLGPFVGHEMNRCISCYRCVRYYKDYADGTDFGVYGTSNNIYFGRLEEGALESEFSGNLVEVCPTGVFTDKIQSEKYSRKWDLQYAPSICQHCCVGCNISAGEKYGEICKVENRYHENINRYFLCDLGRFGYSYSNLEDRPKYSVFRNENKTKILKNLQNSFTLIEKLLLDSSQVIGIGSNRASLESNYALQKLVGKKNFSTGMLQKELDCTSLIISILKSGGIYVPTLKEIENYDVIFILGEDVTQTSPMIALSIRQAIKEKSKSISFSKNIPVWNSLAVKNASQGVKNRLFIINTYATKLDDISEKSCIFSINSQVQLGFKISHHIDKDSPGIDNSSDSNTKIVELISCALLSSKNPLIISGTHSNSVELIQSTYNIAKSLKNRKKNVGLIFLTSNSNSLGIGLLDGMSLEKVSEKILKNKCDFLIILENDIYRYFSKFYMSKLLKIVKNVLVIDHLNTDTMKIGKISLPSTNCFESSGTVVNYEGRAQRFFQVYDPKFYCNDIHTLDSWMWLHLIRCKLYKKSQTWYKLDDVIHSLSSEKFDFRNLKFVAPDASFRVFGQKLARSPHRSSGRTSVRANINVHERSQPKDQNSMFSFSMEGCQQFYKYSSYIPFSWTPGWNSIQSLNKFSRNIDGKLPFWNSGKHLFEHGTGKLIPWFNYCSVKNESNDSYCIFPYYALFGSEPLSKLSPKISENISIFSGIMNKNDAKILSIRSGSKIEFECFNTLFTVTIFVSSKIKSKHLGLLLGHYDLPISLSGKKIVDLRKITV</sequence>
<dbReference type="InterPro" id="IPR000283">
    <property type="entry name" value="NADH_UbQ_OxRdtase_75kDa_su_CS"/>
</dbReference>
<dbReference type="Pfam" id="PF00384">
    <property type="entry name" value="Molybdopterin"/>
    <property type="match status" value="1"/>
</dbReference>
<dbReference type="GO" id="GO:0051537">
    <property type="term" value="F:2 iron, 2 sulfur cluster binding"/>
    <property type="evidence" value="ECO:0007669"/>
    <property type="project" value="UniProtKB-UniRule"/>
</dbReference>
<dbReference type="InterPro" id="IPR054351">
    <property type="entry name" value="NADH_UbQ_OxRdtase_ferredoxin"/>
</dbReference>
<keyword evidence="18" id="KW-1185">Reference proteome</keyword>
<dbReference type="Gene3D" id="3.30.200.210">
    <property type="match status" value="1"/>
</dbReference>
<dbReference type="InterPro" id="IPR006963">
    <property type="entry name" value="Mopterin_OxRdtase_4Fe-4S_dom"/>
</dbReference>
<keyword evidence="7 14" id="KW-1278">Translocase</keyword>
<comment type="function">
    <text evidence="11 14">NDH-1 shuttles electrons from NADH, via FMN and iron-sulfur (Fe-S) centers, to quinones in the respiratory chain. Couples the redox reaction to proton translocation (for every two electrons transferred, four hydrogen ions are translocated across the cytoplasmic membrane), and thus conserves the redox energy in a proton gradient.</text>
</comment>
<dbReference type="GO" id="GO:0016020">
    <property type="term" value="C:membrane"/>
    <property type="evidence" value="ECO:0007669"/>
    <property type="project" value="InterPro"/>
</dbReference>
<comment type="cofactor">
    <cofactor evidence="14">
        <name>[2Fe-2S] cluster</name>
        <dbReference type="ChEBI" id="CHEBI:190135"/>
    </cofactor>
    <text evidence="14">Binds 1 [2Fe-2S] cluster per subunit.</text>
</comment>
<evidence type="ECO:0000256" key="14">
    <source>
        <dbReference type="RuleBase" id="RU003525"/>
    </source>
</evidence>
<keyword evidence="4 14" id="KW-0001">2Fe-2S</keyword>
<evidence type="ECO:0000256" key="9">
    <source>
        <dbReference type="ARBA" id="ARBA00023014"/>
    </source>
</evidence>
<dbReference type="SUPFAM" id="SSF54292">
    <property type="entry name" value="2Fe-2S ferredoxin-like"/>
    <property type="match status" value="1"/>
</dbReference>
<evidence type="ECO:0000256" key="8">
    <source>
        <dbReference type="ARBA" id="ARBA00023004"/>
    </source>
</evidence>
<dbReference type="InterPro" id="IPR019574">
    <property type="entry name" value="NADH_UbQ_OxRdtase_Gsu_4Fe4S-bd"/>
</dbReference>
<dbReference type="Pfam" id="PF13510">
    <property type="entry name" value="Fer2_4"/>
    <property type="match status" value="1"/>
</dbReference>
<proteinExistence type="inferred from homology"/>
<dbReference type="RefSeq" id="WP_075473978.1">
    <property type="nucleotide sequence ID" value="NZ_CP011299.1"/>
</dbReference>
<dbReference type="PROSITE" id="PS00643">
    <property type="entry name" value="COMPLEX1_75K_3"/>
    <property type="match status" value="1"/>
</dbReference>
<accession>A0A172WDB4</accession>
<evidence type="ECO:0000259" key="16">
    <source>
        <dbReference type="PROSITE" id="PS51839"/>
    </source>
</evidence>
<dbReference type="STRING" id="118110.XW81_00750"/>
<dbReference type="PROSITE" id="PS51839">
    <property type="entry name" value="4FE4S_HC3"/>
    <property type="match status" value="1"/>
</dbReference>
<dbReference type="SMART" id="SM00926">
    <property type="entry name" value="Molybdop_Fe4S4"/>
    <property type="match status" value="1"/>
</dbReference>
<keyword evidence="8 14" id="KW-0408">Iron</keyword>
<protein>
    <recommendedName>
        <fullName evidence="14">NADH-quinone oxidoreductase</fullName>
        <ecNumber evidence="14">7.1.1.-</ecNumber>
    </recommendedName>
</protein>
<dbReference type="GO" id="GO:0051539">
    <property type="term" value="F:4 iron, 4 sulfur cluster binding"/>
    <property type="evidence" value="ECO:0007669"/>
    <property type="project" value="UniProtKB-KW"/>
</dbReference>